<feature type="compositionally biased region" description="Basic and acidic residues" evidence="8">
    <location>
        <begin position="89"/>
        <end position="102"/>
    </location>
</feature>
<evidence type="ECO:0000313" key="11">
    <source>
        <dbReference type="Proteomes" id="UP000828390"/>
    </source>
</evidence>
<dbReference type="InterPro" id="IPR050331">
    <property type="entry name" value="Zinc_finger"/>
</dbReference>
<dbReference type="Gene3D" id="3.30.160.60">
    <property type="entry name" value="Classic Zinc Finger"/>
    <property type="match status" value="2"/>
</dbReference>
<comment type="subcellular location">
    <subcellularLocation>
        <location evidence="1">Nucleus</location>
    </subcellularLocation>
</comment>
<dbReference type="GO" id="GO:0008270">
    <property type="term" value="F:zinc ion binding"/>
    <property type="evidence" value="ECO:0007669"/>
    <property type="project" value="UniProtKB-KW"/>
</dbReference>
<feature type="compositionally biased region" description="Polar residues" evidence="8">
    <location>
        <begin position="217"/>
        <end position="228"/>
    </location>
</feature>
<dbReference type="PROSITE" id="PS50157">
    <property type="entry name" value="ZINC_FINGER_C2H2_2"/>
    <property type="match status" value="2"/>
</dbReference>
<evidence type="ECO:0000256" key="5">
    <source>
        <dbReference type="ARBA" id="ARBA00022833"/>
    </source>
</evidence>
<dbReference type="PROSITE" id="PS00028">
    <property type="entry name" value="ZINC_FINGER_C2H2_1"/>
    <property type="match status" value="2"/>
</dbReference>
<dbReference type="SMART" id="SM00355">
    <property type="entry name" value="ZnF_C2H2"/>
    <property type="match status" value="2"/>
</dbReference>
<organism evidence="10 11">
    <name type="scientific">Dreissena polymorpha</name>
    <name type="common">Zebra mussel</name>
    <name type="synonym">Mytilus polymorpha</name>
    <dbReference type="NCBI Taxonomy" id="45954"/>
    <lineage>
        <taxon>Eukaryota</taxon>
        <taxon>Metazoa</taxon>
        <taxon>Spiralia</taxon>
        <taxon>Lophotrochozoa</taxon>
        <taxon>Mollusca</taxon>
        <taxon>Bivalvia</taxon>
        <taxon>Autobranchia</taxon>
        <taxon>Heteroconchia</taxon>
        <taxon>Euheterodonta</taxon>
        <taxon>Imparidentia</taxon>
        <taxon>Neoheterodontei</taxon>
        <taxon>Myida</taxon>
        <taxon>Dreissenoidea</taxon>
        <taxon>Dreissenidae</taxon>
        <taxon>Dreissena</taxon>
    </lineage>
</organism>
<feature type="compositionally biased region" description="Basic and acidic residues" evidence="8">
    <location>
        <begin position="161"/>
        <end position="175"/>
    </location>
</feature>
<dbReference type="InterPro" id="IPR036236">
    <property type="entry name" value="Znf_C2H2_sf"/>
</dbReference>
<dbReference type="Pfam" id="PF13465">
    <property type="entry name" value="zf-H2C2_2"/>
    <property type="match status" value="1"/>
</dbReference>
<evidence type="ECO:0000256" key="2">
    <source>
        <dbReference type="ARBA" id="ARBA00022723"/>
    </source>
</evidence>
<evidence type="ECO:0000256" key="6">
    <source>
        <dbReference type="ARBA" id="ARBA00023242"/>
    </source>
</evidence>
<dbReference type="PANTHER" id="PTHR16515">
    <property type="entry name" value="PR DOMAIN ZINC FINGER PROTEIN"/>
    <property type="match status" value="1"/>
</dbReference>
<evidence type="ECO:0000256" key="1">
    <source>
        <dbReference type="ARBA" id="ARBA00004123"/>
    </source>
</evidence>
<evidence type="ECO:0000256" key="3">
    <source>
        <dbReference type="ARBA" id="ARBA00022737"/>
    </source>
</evidence>
<dbReference type="GO" id="GO:0005634">
    <property type="term" value="C:nucleus"/>
    <property type="evidence" value="ECO:0007669"/>
    <property type="project" value="UniProtKB-SubCell"/>
</dbReference>
<evidence type="ECO:0000256" key="4">
    <source>
        <dbReference type="ARBA" id="ARBA00022771"/>
    </source>
</evidence>
<dbReference type="EMBL" id="JAIWYP010000014">
    <property type="protein sequence ID" value="KAH3709809.1"/>
    <property type="molecule type" value="Genomic_DNA"/>
</dbReference>
<dbReference type="InterPro" id="IPR013087">
    <property type="entry name" value="Znf_C2H2_type"/>
</dbReference>
<feature type="compositionally biased region" description="Polar residues" evidence="8">
    <location>
        <begin position="176"/>
        <end position="185"/>
    </location>
</feature>
<dbReference type="GO" id="GO:0010468">
    <property type="term" value="P:regulation of gene expression"/>
    <property type="evidence" value="ECO:0007669"/>
    <property type="project" value="TreeGrafter"/>
</dbReference>
<reference evidence="10" key="1">
    <citation type="journal article" date="2019" name="bioRxiv">
        <title>The Genome of the Zebra Mussel, Dreissena polymorpha: A Resource for Invasive Species Research.</title>
        <authorList>
            <person name="McCartney M.A."/>
            <person name="Auch B."/>
            <person name="Kono T."/>
            <person name="Mallez S."/>
            <person name="Zhang Y."/>
            <person name="Obille A."/>
            <person name="Becker A."/>
            <person name="Abrahante J.E."/>
            <person name="Garbe J."/>
            <person name="Badalamenti J.P."/>
            <person name="Herman A."/>
            <person name="Mangelson H."/>
            <person name="Liachko I."/>
            <person name="Sullivan S."/>
            <person name="Sone E.D."/>
            <person name="Koren S."/>
            <person name="Silverstein K.A.T."/>
            <person name="Beckman K.B."/>
            <person name="Gohl D.M."/>
        </authorList>
    </citation>
    <scope>NUCLEOTIDE SEQUENCE</scope>
    <source>
        <strain evidence="10">Duluth1</strain>
        <tissue evidence="10">Whole animal</tissue>
    </source>
</reference>
<feature type="domain" description="C2H2-type" evidence="9">
    <location>
        <begin position="418"/>
        <end position="443"/>
    </location>
</feature>
<dbReference type="FunFam" id="3.30.160.60:FF:000100">
    <property type="entry name" value="Zinc finger 45-like"/>
    <property type="match status" value="1"/>
</dbReference>
<protein>
    <recommendedName>
        <fullName evidence="9">C2H2-type domain-containing protein</fullName>
    </recommendedName>
</protein>
<keyword evidence="11" id="KW-1185">Reference proteome</keyword>
<reference evidence="10" key="2">
    <citation type="submission" date="2020-11" db="EMBL/GenBank/DDBJ databases">
        <authorList>
            <person name="McCartney M.A."/>
            <person name="Auch B."/>
            <person name="Kono T."/>
            <person name="Mallez S."/>
            <person name="Becker A."/>
            <person name="Gohl D.M."/>
            <person name="Silverstein K.A.T."/>
            <person name="Koren S."/>
            <person name="Bechman K.B."/>
            <person name="Herman A."/>
            <person name="Abrahante J.E."/>
            <person name="Garbe J."/>
        </authorList>
    </citation>
    <scope>NUCLEOTIDE SEQUENCE</scope>
    <source>
        <strain evidence="10">Duluth1</strain>
        <tissue evidence="10">Whole animal</tissue>
    </source>
</reference>
<keyword evidence="6" id="KW-0539">Nucleus</keyword>
<dbReference type="Proteomes" id="UP000828390">
    <property type="component" value="Unassembled WGS sequence"/>
</dbReference>
<keyword evidence="4 7" id="KW-0863">Zinc-finger</keyword>
<evidence type="ECO:0000256" key="8">
    <source>
        <dbReference type="SAM" id="MobiDB-lite"/>
    </source>
</evidence>
<keyword evidence="2" id="KW-0479">Metal-binding</keyword>
<feature type="domain" description="C2H2-type" evidence="9">
    <location>
        <begin position="390"/>
        <end position="417"/>
    </location>
</feature>
<feature type="compositionally biased region" description="Low complexity" evidence="8">
    <location>
        <begin position="186"/>
        <end position="198"/>
    </location>
</feature>
<evidence type="ECO:0000313" key="10">
    <source>
        <dbReference type="EMBL" id="KAH3709809.1"/>
    </source>
</evidence>
<keyword evidence="5" id="KW-0862">Zinc</keyword>
<evidence type="ECO:0000256" key="7">
    <source>
        <dbReference type="PROSITE-ProRule" id="PRU00042"/>
    </source>
</evidence>
<keyword evidence="3" id="KW-0677">Repeat</keyword>
<name>A0A9D3Z180_DREPO</name>
<accession>A0A9D3Z180</accession>
<dbReference type="PANTHER" id="PTHR16515:SF66">
    <property type="entry name" value="C2H2-TYPE DOMAIN-CONTAINING PROTEIN"/>
    <property type="match status" value="1"/>
</dbReference>
<proteinExistence type="predicted"/>
<evidence type="ECO:0000259" key="9">
    <source>
        <dbReference type="PROSITE" id="PS50157"/>
    </source>
</evidence>
<dbReference type="SUPFAM" id="SSF57667">
    <property type="entry name" value="beta-beta-alpha zinc fingers"/>
    <property type="match status" value="1"/>
</dbReference>
<comment type="caution">
    <text evidence="10">The sequence shown here is derived from an EMBL/GenBank/DDBJ whole genome shotgun (WGS) entry which is preliminary data.</text>
</comment>
<sequence length="443" mass="47818">MAAPDMDVIKEVPGYKVILKAVLKSQIQQLVEQLAASTDEESVILTASVSDGTLSHLGSDSGKNFLEDHEDIKSQFLGFCLKRHHIKKQEKEREKQQQREAQARAAPVTPPRYAGMGGPQGGTYMPQRSPRFNAPHQQGPPHPVALRVTTGGPIRGPASGPRHEPYPTQRPERRGSSGSYDQTHVPNPKQQPLPQLQKMPSGPNGQVIKVEDDDAEQSNQSAPGVTSRDNSEPVSPAVKTSLRSDIYDDSKSSVSVLNESDLKQDISIPAGGLSLDSDLSSLISPTTATSSTLTTNDSVQEGHTSAILGDSEDPNVSVKLETVDEGDMDLEITGVELGQALGQAPGGDPMGSQDWGQGMQGGAAGGPGDMAGYNDVRGNNGGRLAKDCIYHCSYCNKLWKTRAKLERHVRTHTGEKPYQCKLCGKSFTQKESLKCHQWTHMKQ</sequence>
<dbReference type="AlphaFoldDB" id="A0A9D3Z180"/>
<gene>
    <name evidence="10" type="ORF">DPMN_069274</name>
</gene>
<feature type="region of interest" description="Disordered" evidence="8">
    <location>
        <begin position="88"/>
        <end position="250"/>
    </location>
</feature>